<evidence type="ECO:0000256" key="5">
    <source>
        <dbReference type="ARBA" id="ARBA00022824"/>
    </source>
</evidence>
<gene>
    <name evidence="10" type="ORF">BDY17DRAFT_296537</name>
</gene>
<name>A0A6A6PS73_9PEZI</name>
<evidence type="ECO:0000256" key="1">
    <source>
        <dbReference type="ARBA" id="ARBA00004643"/>
    </source>
</evidence>
<proteinExistence type="inferred from homology"/>
<evidence type="ECO:0000256" key="8">
    <source>
        <dbReference type="ARBA" id="ARBA00023136"/>
    </source>
</evidence>
<dbReference type="Pfam" id="PF10215">
    <property type="entry name" value="Ost4"/>
    <property type="match status" value="1"/>
</dbReference>
<comment type="subcellular location">
    <subcellularLocation>
        <location evidence="1">Endoplasmic reticulum membrane</location>
        <topology evidence="1">Single-pass type III membrane protein</topology>
    </subcellularLocation>
</comment>
<comment type="similarity">
    <text evidence="2">Belongs to the OST4 family.</text>
</comment>
<dbReference type="InterPro" id="IPR036330">
    <property type="entry name" value="Ost4p_sf"/>
</dbReference>
<evidence type="ECO:0000256" key="2">
    <source>
        <dbReference type="ARBA" id="ARBA00007685"/>
    </source>
</evidence>
<dbReference type="GO" id="GO:0018279">
    <property type="term" value="P:protein N-linked glycosylation via asparagine"/>
    <property type="evidence" value="ECO:0007669"/>
    <property type="project" value="TreeGrafter"/>
</dbReference>
<dbReference type="InterPro" id="IPR051307">
    <property type="entry name" value="OST4"/>
</dbReference>
<evidence type="ECO:0000313" key="11">
    <source>
        <dbReference type="Proteomes" id="UP000799767"/>
    </source>
</evidence>
<dbReference type="InterPro" id="IPR018943">
    <property type="entry name" value="Oligosaccaryltransferase"/>
</dbReference>
<organism evidence="10 11">
    <name type="scientific">Neohortaea acidophila</name>
    <dbReference type="NCBI Taxonomy" id="245834"/>
    <lineage>
        <taxon>Eukaryota</taxon>
        <taxon>Fungi</taxon>
        <taxon>Dikarya</taxon>
        <taxon>Ascomycota</taxon>
        <taxon>Pezizomycotina</taxon>
        <taxon>Dothideomycetes</taxon>
        <taxon>Dothideomycetidae</taxon>
        <taxon>Mycosphaerellales</taxon>
        <taxon>Teratosphaeriaceae</taxon>
        <taxon>Neohortaea</taxon>
    </lineage>
</organism>
<evidence type="ECO:0000256" key="4">
    <source>
        <dbReference type="ARBA" id="ARBA00022692"/>
    </source>
</evidence>
<sequence length="55" mass="5917">MISDDNLYTLAQSLGLAAMLLIVLYHFLEINAKDGAKTTPLSAERKADAVPGKAR</sequence>
<accession>A0A6A6PS73</accession>
<keyword evidence="7 9" id="KW-1133">Transmembrane helix</keyword>
<dbReference type="PANTHER" id="PTHR48164:SF1">
    <property type="entry name" value="DOLICHYL-DIPHOSPHOOLIGOSACCHARIDE--PROTEIN GLYCOSYLTRANSFERASE SUBUNIT 4"/>
    <property type="match status" value="1"/>
</dbReference>
<evidence type="ECO:0000256" key="6">
    <source>
        <dbReference type="ARBA" id="ARBA00022968"/>
    </source>
</evidence>
<dbReference type="EMBL" id="MU001635">
    <property type="protein sequence ID" value="KAF2482949.1"/>
    <property type="molecule type" value="Genomic_DNA"/>
</dbReference>
<evidence type="ECO:0000256" key="7">
    <source>
        <dbReference type="ARBA" id="ARBA00022989"/>
    </source>
</evidence>
<keyword evidence="4 9" id="KW-0812">Transmembrane</keyword>
<protein>
    <recommendedName>
        <fullName evidence="3">Dolichyl-diphosphooligosaccharide--protein glycosyltransferase subunit 4</fullName>
    </recommendedName>
</protein>
<evidence type="ECO:0000313" key="10">
    <source>
        <dbReference type="EMBL" id="KAF2482949.1"/>
    </source>
</evidence>
<dbReference type="Proteomes" id="UP000799767">
    <property type="component" value="Unassembled WGS sequence"/>
</dbReference>
<dbReference type="OrthoDB" id="2124077at2759"/>
<dbReference type="PANTHER" id="PTHR48164">
    <property type="entry name" value="DOLICHYL-DIPHOSPHOOLIGOSACCHARIDE--PROTEIN GLYCOSYLTRANSFERASE SUBUNIT 4"/>
    <property type="match status" value="1"/>
</dbReference>
<keyword evidence="8 9" id="KW-0472">Membrane</keyword>
<dbReference type="AlphaFoldDB" id="A0A6A6PS73"/>
<dbReference type="SUPFAM" id="SSF103464">
    <property type="entry name" value="Oligosaccharyltransferase subunit ost4p"/>
    <property type="match status" value="1"/>
</dbReference>
<dbReference type="GeneID" id="54474466"/>
<reference evidence="10" key="1">
    <citation type="journal article" date="2020" name="Stud. Mycol.">
        <title>101 Dothideomycetes genomes: a test case for predicting lifestyles and emergence of pathogens.</title>
        <authorList>
            <person name="Haridas S."/>
            <person name="Albert R."/>
            <person name="Binder M."/>
            <person name="Bloem J."/>
            <person name="Labutti K."/>
            <person name="Salamov A."/>
            <person name="Andreopoulos B."/>
            <person name="Baker S."/>
            <person name="Barry K."/>
            <person name="Bills G."/>
            <person name="Bluhm B."/>
            <person name="Cannon C."/>
            <person name="Castanera R."/>
            <person name="Culley D."/>
            <person name="Daum C."/>
            <person name="Ezra D."/>
            <person name="Gonzalez J."/>
            <person name="Henrissat B."/>
            <person name="Kuo A."/>
            <person name="Liang C."/>
            <person name="Lipzen A."/>
            <person name="Lutzoni F."/>
            <person name="Magnuson J."/>
            <person name="Mondo S."/>
            <person name="Nolan M."/>
            <person name="Ohm R."/>
            <person name="Pangilinan J."/>
            <person name="Park H.-J."/>
            <person name="Ramirez L."/>
            <person name="Alfaro M."/>
            <person name="Sun H."/>
            <person name="Tritt A."/>
            <person name="Yoshinaga Y."/>
            <person name="Zwiers L.-H."/>
            <person name="Turgeon B."/>
            <person name="Goodwin S."/>
            <person name="Spatafora J."/>
            <person name="Crous P."/>
            <person name="Grigoriev I."/>
        </authorList>
    </citation>
    <scope>NUCLEOTIDE SEQUENCE</scope>
    <source>
        <strain evidence="10">CBS 113389</strain>
    </source>
</reference>
<dbReference type="GO" id="GO:0008250">
    <property type="term" value="C:oligosaccharyltransferase complex"/>
    <property type="evidence" value="ECO:0007669"/>
    <property type="project" value="TreeGrafter"/>
</dbReference>
<keyword evidence="6" id="KW-0735">Signal-anchor</keyword>
<evidence type="ECO:0000256" key="3">
    <source>
        <dbReference type="ARBA" id="ARBA00017662"/>
    </source>
</evidence>
<dbReference type="RefSeq" id="XP_033589519.1">
    <property type="nucleotide sequence ID" value="XM_033733464.1"/>
</dbReference>
<evidence type="ECO:0000256" key="9">
    <source>
        <dbReference type="SAM" id="Phobius"/>
    </source>
</evidence>
<keyword evidence="11" id="KW-1185">Reference proteome</keyword>
<keyword evidence="5" id="KW-0256">Endoplasmic reticulum</keyword>
<feature type="transmembrane region" description="Helical" evidence="9">
    <location>
        <begin position="6"/>
        <end position="28"/>
    </location>
</feature>